<feature type="compositionally biased region" description="Low complexity" evidence="1">
    <location>
        <begin position="360"/>
        <end position="369"/>
    </location>
</feature>
<comment type="caution">
    <text evidence="2">The sequence shown here is derived from an EMBL/GenBank/DDBJ whole genome shotgun (WGS) entry which is preliminary data.</text>
</comment>
<name>A0A369K854_HYPMA</name>
<sequence>MLEARRFPSRRDISGKKFQPLPLVSSPSSMSLQTGLSSFASYDRRELDSRHSRYDLLLDSGRRIMLRTLSSQYAITTEYNGILDYSTRSTPRTETQLLSDRKDVMLPYSPERPRDSGVCQSVTSVRLIVNSSHSTHDTCAHVNLQLPSIDCELRRKDLTLSGRSGDILDRLIIDVSTSTVHPPQLVVQELEPPAQAPPPADEDSPSERSSPPPSLPMKIGPPKKKKKKNPKLKANTQAPSISTGNAGNSGGAGTENDDRPQDVDGENTSAATLKMQAAARTRQSKKSQKAAADPASAITDFDNQPTTDSTRDTPTKPTAAGLNISEPHHRKQPDQPTAAGLNTSSTHTGNNPTKPPPVSTPAATPPETTRPTHHR</sequence>
<feature type="region of interest" description="Disordered" evidence="1">
    <location>
        <begin position="192"/>
        <end position="375"/>
    </location>
</feature>
<proteinExistence type="predicted"/>
<organism evidence="2 3">
    <name type="scientific">Hypsizygus marmoreus</name>
    <name type="common">White beech mushroom</name>
    <name type="synonym">Agaricus marmoreus</name>
    <dbReference type="NCBI Taxonomy" id="39966"/>
    <lineage>
        <taxon>Eukaryota</taxon>
        <taxon>Fungi</taxon>
        <taxon>Dikarya</taxon>
        <taxon>Basidiomycota</taxon>
        <taxon>Agaricomycotina</taxon>
        <taxon>Agaricomycetes</taxon>
        <taxon>Agaricomycetidae</taxon>
        <taxon>Agaricales</taxon>
        <taxon>Tricholomatineae</taxon>
        <taxon>Lyophyllaceae</taxon>
        <taxon>Hypsizygus</taxon>
    </lineage>
</organism>
<keyword evidence="3" id="KW-1185">Reference proteome</keyword>
<evidence type="ECO:0000313" key="2">
    <source>
        <dbReference type="EMBL" id="RDB30781.1"/>
    </source>
</evidence>
<protein>
    <submittedName>
        <fullName evidence="2">Uncharacterized protein</fullName>
    </submittedName>
</protein>
<feature type="compositionally biased region" description="Basic residues" evidence="1">
    <location>
        <begin position="221"/>
        <end position="231"/>
    </location>
</feature>
<accession>A0A369K854</accession>
<gene>
    <name evidence="2" type="ORF">Hypma_005863</name>
</gene>
<dbReference type="EMBL" id="LUEZ02000004">
    <property type="protein sequence ID" value="RDB30781.1"/>
    <property type="molecule type" value="Genomic_DNA"/>
</dbReference>
<feature type="non-terminal residue" evidence="2">
    <location>
        <position position="375"/>
    </location>
</feature>
<dbReference type="Proteomes" id="UP000076154">
    <property type="component" value="Unassembled WGS sequence"/>
</dbReference>
<evidence type="ECO:0000313" key="3">
    <source>
        <dbReference type="Proteomes" id="UP000076154"/>
    </source>
</evidence>
<dbReference type="AlphaFoldDB" id="A0A369K854"/>
<evidence type="ECO:0000256" key="1">
    <source>
        <dbReference type="SAM" id="MobiDB-lite"/>
    </source>
</evidence>
<dbReference type="InParanoid" id="A0A369K854"/>
<reference evidence="2" key="1">
    <citation type="submission" date="2018-04" db="EMBL/GenBank/DDBJ databases">
        <title>Whole genome sequencing of Hypsizygus marmoreus.</title>
        <authorList>
            <person name="Choi I.-G."/>
            <person name="Min B."/>
            <person name="Kim J.-G."/>
            <person name="Kim S."/>
            <person name="Oh Y.-L."/>
            <person name="Kong W.-S."/>
            <person name="Park H."/>
            <person name="Jeong J."/>
            <person name="Song E.-S."/>
        </authorList>
    </citation>
    <scope>NUCLEOTIDE SEQUENCE [LARGE SCALE GENOMIC DNA]</scope>
    <source>
        <strain evidence="2">51987-8</strain>
    </source>
</reference>
<feature type="compositionally biased region" description="Polar residues" evidence="1">
    <location>
        <begin position="340"/>
        <end position="351"/>
    </location>
</feature>